<dbReference type="Proteomes" id="UP000749559">
    <property type="component" value="Unassembled WGS sequence"/>
</dbReference>
<dbReference type="SMART" id="SM00343">
    <property type="entry name" value="ZnF_C2HC"/>
    <property type="match status" value="1"/>
</dbReference>
<dbReference type="PANTHER" id="PTHR48038">
    <property type="entry name" value="RIBONUCLEOPROTEIN RB97D"/>
    <property type="match status" value="1"/>
</dbReference>
<organism evidence="2 3">
    <name type="scientific">Owenia fusiformis</name>
    <name type="common">Polychaete worm</name>
    <dbReference type="NCBI Taxonomy" id="6347"/>
    <lineage>
        <taxon>Eukaryota</taxon>
        <taxon>Metazoa</taxon>
        <taxon>Spiralia</taxon>
        <taxon>Lophotrochozoa</taxon>
        <taxon>Annelida</taxon>
        <taxon>Polychaeta</taxon>
        <taxon>Sedentaria</taxon>
        <taxon>Canalipalpata</taxon>
        <taxon>Sabellida</taxon>
        <taxon>Oweniida</taxon>
        <taxon>Oweniidae</taxon>
        <taxon>Owenia</taxon>
    </lineage>
</organism>
<dbReference type="OrthoDB" id="1099063at2759"/>
<evidence type="ECO:0000313" key="3">
    <source>
        <dbReference type="Proteomes" id="UP000749559"/>
    </source>
</evidence>
<feature type="compositionally biased region" description="Basic residues" evidence="1">
    <location>
        <begin position="165"/>
        <end position="176"/>
    </location>
</feature>
<dbReference type="InterPro" id="IPR036875">
    <property type="entry name" value="Znf_CCHC_sf"/>
</dbReference>
<dbReference type="PANTHER" id="PTHR48038:SF1">
    <property type="entry name" value="RIBONUCLEOPROTEIN RB97D"/>
    <property type="match status" value="1"/>
</dbReference>
<dbReference type="AlphaFoldDB" id="A0A8J1TXF9"/>
<feature type="compositionally biased region" description="Basic residues" evidence="1">
    <location>
        <begin position="133"/>
        <end position="148"/>
    </location>
</feature>
<evidence type="ECO:0000256" key="1">
    <source>
        <dbReference type="SAM" id="MobiDB-lite"/>
    </source>
</evidence>
<dbReference type="GO" id="GO:0008270">
    <property type="term" value="F:zinc ion binding"/>
    <property type="evidence" value="ECO:0007669"/>
    <property type="project" value="InterPro"/>
</dbReference>
<dbReference type="PROSITE" id="PS50158">
    <property type="entry name" value="ZF_CCHC"/>
    <property type="match status" value="1"/>
</dbReference>
<evidence type="ECO:0000313" key="2">
    <source>
        <dbReference type="EMBL" id="CAH1787365.1"/>
    </source>
</evidence>
<dbReference type="InterPro" id="IPR012677">
    <property type="entry name" value="Nucleotide-bd_a/b_plait_sf"/>
</dbReference>
<protein>
    <submittedName>
        <fullName evidence="2">Uncharacterized protein</fullName>
    </submittedName>
</protein>
<gene>
    <name evidence="2" type="ORF">OFUS_LOCUS13083</name>
</gene>
<dbReference type="InterPro" id="IPR000504">
    <property type="entry name" value="RRM_dom"/>
</dbReference>
<dbReference type="SUPFAM" id="SSF57756">
    <property type="entry name" value="Retrovirus zinc finger-like domains"/>
    <property type="match status" value="1"/>
</dbReference>
<sequence length="176" mass="20856">FFNFKMSMRDGTSLFVGRLSKRTRTRDVEEIFREYGHMSRCEVKYGEEMAYAFVDYEDRKDAEDAIRCENGRKVLGSTIIVEHCKGAPRRPMDRRGGGGYGGRRGGRYDDDECYKCHRTGHWARDCPDDRSFGFRRRSRSPRRSSRRSRSQDRYGRSTSRDRNRSRSYSRSRSRSR</sequence>
<dbReference type="Pfam" id="PF00076">
    <property type="entry name" value="RRM_1"/>
    <property type="match status" value="1"/>
</dbReference>
<keyword evidence="3" id="KW-1185">Reference proteome</keyword>
<dbReference type="GO" id="GO:0003723">
    <property type="term" value="F:RNA binding"/>
    <property type="evidence" value="ECO:0007669"/>
    <property type="project" value="UniProtKB-UniRule"/>
</dbReference>
<proteinExistence type="predicted"/>
<dbReference type="PROSITE" id="PS50102">
    <property type="entry name" value="RRM"/>
    <property type="match status" value="1"/>
</dbReference>
<dbReference type="InterPro" id="IPR001878">
    <property type="entry name" value="Znf_CCHC"/>
</dbReference>
<feature type="non-terminal residue" evidence="2">
    <location>
        <position position="1"/>
    </location>
</feature>
<comment type="caution">
    <text evidence="2">The sequence shown here is derived from an EMBL/GenBank/DDBJ whole genome shotgun (WGS) entry which is preliminary data.</text>
</comment>
<dbReference type="EMBL" id="CAIIXF020000006">
    <property type="protein sequence ID" value="CAH1787365.1"/>
    <property type="molecule type" value="Genomic_DNA"/>
</dbReference>
<dbReference type="Gene3D" id="4.10.60.10">
    <property type="entry name" value="Zinc finger, CCHC-type"/>
    <property type="match status" value="1"/>
</dbReference>
<dbReference type="SMART" id="SM00360">
    <property type="entry name" value="RRM"/>
    <property type="match status" value="1"/>
</dbReference>
<dbReference type="InterPro" id="IPR035979">
    <property type="entry name" value="RBD_domain_sf"/>
</dbReference>
<dbReference type="Pfam" id="PF00098">
    <property type="entry name" value="zf-CCHC"/>
    <property type="match status" value="1"/>
</dbReference>
<dbReference type="SUPFAM" id="SSF54928">
    <property type="entry name" value="RNA-binding domain, RBD"/>
    <property type="match status" value="1"/>
</dbReference>
<feature type="region of interest" description="Disordered" evidence="1">
    <location>
        <begin position="133"/>
        <end position="176"/>
    </location>
</feature>
<feature type="compositionally biased region" description="Basic and acidic residues" evidence="1">
    <location>
        <begin position="149"/>
        <end position="164"/>
    </location>
</feature>
<reference evidence="2" key="1">
    <citation type="submission" date="2022-03" db="EMBL/GenBank/DDBJ databases">
        <authorList>
            <person name="Martin C."/>
        </authorList>
    </citation>
    <scope>NUCLEOTIDE SEQUENCE</scope>
</reference>
<dbReference type="Gene3D" id="3.30.70.330">
    <property type="match status" value="1"/>
</dbReference>
<name>A0A8J1TXF9_OWEFU</name>
<accession>A0A8J1TXF9</accession>